<dbReference type="Proteomes" id="UP000273154">
    <property type="component" value="Chromosome"/>
</dbReference>
<dbReference type="EMBL" id="AP019367">
    <property type="protein sequence ID" value="BBH49634.1"/>
    <property type="molecule type" value="Genomic_DNA"/>
</dbReference>
<proteinExistence type="predicted"/>
<accession>A0A3G9K6I0</accession>
<gene>
    <name evidence="1" type="ORF">Pcatena_02210</name>
</gene>
<protein>
    <submittedName>
        <fullName evidence="1">Uncharacterized protein</fullName>
    </submittedName>
</protein>
<keyword evidence="2" id="KW-1185">Reference proteome</keyword>
<reference evidence="2" key="1">
    <citation type="submission" date="2018-11" db="EMBL/GenBank/DDBJ databases">
        <title>Comparative genomics of Parolsenella catena and Libanicoccus massiliensis: Reclassification of Libanicoccus massiliensis as Parolsenella massiliensis comb. nov.</title>
        <authorList>
            <person name="Sakamoto M."/>
            <person name="Ikeyama N."/>
            <person name="Murakami T."/>
            <person name="Mori H."/>
            <person name="Yuki M."/>
            <person name="Ohkuma M."/>
        </authorList>
    </citation>
    <scope>NUCLEOTIDE SEQUENCE [LARGE SCALE GENOMIC DNA]</scope>
    <source>
        <strain evidence="2">JCM 31932</strain>
    </source>
</reference>
<organism evidence="1 2">
    <name type="scientific">Parolsenella catena</name>
    <dbReference type="NCBI Taxonomy" id="2003188"/>
    <lineage>
        <taxon>Bacteria</taxon>
        <taxon>Bacillati</taxon>
        <taxon>Actinomycetota</taxon>
        <taxon>Coriobacteriia</taxon>
        <taxon>Coriobacteriales</taxon>
        <taxon>Atopobiaceae</taxon>
        <taxon>Parolsenella</taxon>
    </lineage>
</organism>
<dbReference type="AlphaFoldDB" id="A0A3G9K6I0"/>
<dbReference type="KEGG" id="pcat:Pcatena_02210"/>
<sequence length="64" mass="7212">MRNAELLDELLGLRALAGAGRPEQNDVHEDLLSALSRTRIKTELSLDYRKTNGAVARRQRPRKA</sequence>
<evidence type="ECO:0000313" key="2">
    <source>
        <dbReference type="Proteomes" id="UP000273154"/>
    </source>
</evidence>
<name>A0A3G9K6I0_9ACTN</name>
<evidence type="ECO:0000313" key="1">
    <source>
        <dbReference type="EMBL" id="BBH49634.1"/>
    </source>
</evidence>